<dbReference type="EMBL" id="WBMS02000076">
    <property type="protein sequence ID" value="MWA07458.1"/>
    <property type="molecule type" value="Genomic_DNA"/>
</dbReference>
<proteinExistence type="predicted"/>
<keyword evidence="2" id="KW-1185">Reference proteome</keyword>
<reference evidence="1" key="1">
    <citation type="submission" date="2019-12" db="EMBL/GenBank/DDBJ databases">
        <title>Actinomadura physcomitrii sp. nov., a novel actinomycete isolated from moss [Physcomitrium sphaericum (Ludw) Fuernr].</title>
        <authorList>
            <person name="Zhuang X."/>
        </authorList>
    </citation>
    <scope>NUCLEOTIDE SEQUENCE [LARGE SCALE GENOMIC DNA]</scope>
    <source>
        <strain evidence="1">LD22</strain>
    </source>
</reference>
<evidence type="ECO:0000313" key="2">
    <source>
        <dbReference type="Proteomes" id="UP000462055"/>
    </source>
</evidence>
<comment type="caution">
    <text evidence="1">The sequence shown here is derived from an EMBL/GenBank/DDBJ whole genome shotgun (WGS) entry which is preliminary data.</text>
</comment>
<protein>
    <submittedName>
        <fullName evidence="1">Uncharacterized protein</fullName>
    </submittedName>
</protein>
<dbReference type="Proteomes" id="UP000462055">
    <property type="component" value="Unassembled WGS sequence"/>
</dbReference>
<dbReference type="AlphaFoldDB" id="A0A6I4MMQ1"/>
<name>A0A6I4MMQ1_9ACTN</name>
<gene>
    <name evidence="1" type="ORF">F8568_045490</name>
</gene>
<evidence type="ECO:0000313" key="1">
    <source>
        <dbReference type="EMBL" id="MWA07458.1"/>
    </source>
</evidence>
<dbReference type="RefSeq" id="WP_160574020.1">
    <property type="nucleotide sequence ID" value="NZ_WBMS02000076.1"/>
</dbReference>
<accession>A0A6I4MMQ1</accession>
<organism evidence="1 2">
    <name type="scientific">Actinomadura physcomitrii</name>
    <dbReference type="NCBI Taxonomy" id="2650748"/>
    <lineage>
        <taxon>Bacteria</taxon>
        <taxon>Bacillati</taxon>
        <taxon>Actinomycetota</taxon>
        <taxon>Actinomycetes</taxon>
        <taxon>Streptosporangiales</taxon>
        <taxon>Thermomonosporaceae</taxon>
        <taxon>Actinomadura</taxon>
    </lineage>
</organism>
<sequence length="53" mass="5514">MIIGSAVHSTLLGHGGPRAKNGLALAGHGVEAVRDTIAASFTAWPEHLRRSLI</sequence>